<evidence type="ECO:0000313" key="6">
    <source>
        <dbReference type="EMBL" id="AZS49262.1"/>
    </source>
</evidence>
<dbReference type="InterPro" id="IPR020119">
    <property type="entry name" value="PsdUridine_synth_TruD_CS"/>
</dbReference>
<dbReference type="InterPro" id="IPR043165">
    <property type="entry name" value="TruD_insert_sf"/>
</dbReference>
<comment type="catalytic activity">
    <reaction evidence="4">
        <text>uridine(13) in tRNA = pseudouridine(13) in tRNA</text>
        <dbReference type="Rhea" id="RHEA:42540"/>
        <dbReference type="Rhea" id="RHEA-COMP:10105"/>
        <dbReference type="Rhea" id="RHEA-COMP:10106"/>
        <dbReference type="ChEBI" id="CHEBI:65314"/>
        <dbReference type="ChEBI" id="CHEBI:65315"/>
        <dbReference type="EC" id="5.4.99.27"/>
    </reaction>
</comment>
<evidence type="ECO:0000313" key="7">
    <source>
        <dbReference type="Proteomes" id="UP000273143"/>
    </source>
</evidence>
<dbReference type="InterPro" id="IPR050170">
    <property type="entry name" value="TruD_pseudoU_synthase"/>
</dbReference>
<feature type="domain" description="TRUD" evidence="5">
    <location>
        <begin position="157"/>
        <end position="303"/>
    </location>
</feature>
<dbReference type="NCBIfam" id="NF002153">
    <property type="entry name" value="PRK00984.1-2"/>
    <property type="match status" value="1"/>
</dbReference>
<dbReference type="PANTHER" id="PTHR47811:SF1">
    <property type="entry name" value="TRNA PSEUDOURIDINE SYNTHASE D"/>
    <property type="match status" value="1"/>
</dbReference>
<dbReference type="InterPro" id="IPR042214">
    <property type="entry name" value="TruD_catalytic"/>
</dbReference>
<dbReference type="SUPFAM" id="SSF55120">
    <property type="entry name" value="Pseudouridine synthase"/>
    <property type="match status" value="1"/>
</dbReference>
<dbReference type="CDD" id="cd02575">
    <property type="entry name" value="PseudoU_synth_EcTruD"/>
    <property type="match status" value="1"/>
</dbReference>
<dbReference type="PROSITE" id="PS01268">
    <property type="entry name" value="UPF0024"/>
    <property type="match status" value="1"/>
</dbReference>
<dbReference type="GO" id="GO:0031119">
    <property type="term" value="P:tRNA pseudouridine synthesis"/>
    <property type="evidence" value="ECO:0007669"/>
    <property type="project" value="UniProtKB-UniRule"/>
</dbReference>
<evidence type="ECO:0000256" key="1">
    <source>
        <dbReference type="ARBA" id="ARBA00007953"/>
    </source>
</evidence>
<dbReference type="GO" id="GO:0160150">
    <property type="term" value="F:tRNA pseudouridine(13) synthase activity"/>
    <property type="evidence" value="ECO:0007669"/>
    <property type="project" value="UniProtKB-EC"/>
</dbReference>
<evidence type="ECO:0000256" key="2">
    <source>
        <dbReference type="ARBA" id="ARBA00022694"/>
    </source>
</evidence>
<accession>A0A3Q9JJV8</accession>
<dbReference type="EC" id="5.4.99.27" evidence="4"/>
<gene>
    <name evidence="4 6" type="primary">truD</name>
    <name evidence="6" type="ORF">DM558_00015</name>
</gene>
<dbReference type="GO" id="GO:0003723">
    <property type="term" value="F:RNA binding"/>
    <property type="evidence" value="ECO:0007669"/>
    <property type="project" value="InterPro"/>
</dbReference>
<dbReference type="PANTHER" id="PTHR47811">
    <property type="entry name" value="TRNA PSEUDOURIDINE SYNTHASE D"/>
    <property type="match status" value="1"/>
</dbReference>
<dbReference type="RefSeq" id="WP_127161480.1">
    <property type="nucleotide sequence ID" value="NZ_CP029822.1"/>
</dbReference>
<dbReference type="HAMAP" id="MF_01082">
    <property type="entry name" value="TruD"/>
    <property type="match status" value="1"/>
</dbReference>
<dbReference type="AlphaFoldDB" id="A0A3Q9JJV8"/>
<protein>
    <recommendedName>
        <fullName evidence="4">tRNA pseudouridine synthase D</fullName>
        <ecNumber evidence="4">5.4.99.27</ecNumber>
    </recommendedName>
    <alternativeName>
        <fullName evidence="4">tRNA pseudouridine(13) synthase</fullName>
    </alternativeName>
    <alternativeName>
        <fullName evidence="4">tRNA pseudouridylate synthase D</fullName>
    </alternativeName>
    <alternativeName>
        <fullName evidence="4">tRNA-uridine isomerase D</fullName>
    </alternativeName>
</protein>
<dbReference type="Gene3D" id="3.30.2350.20">
    <property type="entry name" value="TruD, catalytic domain"/>
    <property type="match status" value="1"/>
</dbReference>
<dbReference type="Gene3D" id="3.30.2340.10">
    <property type="entry name" value="TruD, insertion domain"/>
    <property type="match status" value="1"/>
</dbReference>
<evidence type="ECO:0000256" key="4">
    <source>
        <dbReference type="HAMAP-Rule" id="MF_01082"/>
    </source>
</evidence>
<keyword evidence="3 4" id="KW-0413">Isomerase</keyword>
<dbReference type="GO" id="GO:0005829">
    <property type="term" value="C:cytosol"/>
    <property type="evidence" value="ECO:0007669"/>
    <property type="project" value="TreeGrafter"/>
</dbReference>
<proteinExistence type="inferred from homology"/>
<dbReference type="EMBL" id="CP029822">
    <property type="protein sequence ID" value="AZS49262.1"/>
    <property type="molecule type" value="Genomic_DNA"/>
</dbReference>
<organism evidence="6 7">
    <name type="scientific">Entomomonas moraniae</name>
    <dbReference type="NCBI Taxonomy" id="2213226"/>
    <lineage>
        <taxon>Bacteria</taxon>
        <taxon>Pseudomonadati</taxon>
        <taxon>Pseudomonadota</taxon>
        <taxon>Gammaproteobacteria</taxon>
        <taxon>Pseudomonadales</taxon>
        <taxon>Pseudomonadaceae</taxon>
        <taxon>Entomomonas</taxon>
    </lineage>
</organism>
<evidence type="ECO:0000256" key="3">
    <source>
        <dbReference type="ARBA" id="ARBA00023235"/>
    </source>
</evidence>
<comment type="similarity">
    <text evidence="1 4">Belongs to the pseudouridine synthase TruD family.</text>
</comment>
<dbReference type="InterPro" id="IPR011760">
    <property type="entry name" value="PsdUridine_synth_TruD_insert"/>
</dbReference>
<keyword evidence="2 4" id="KW-0819">tRNA processing</keyword>
<dbReference type="InterPro" id="IPR001656">
    <property type="entry name" value="PsdUridine_synth_TruD"/>
</dbReference>
<reference evidence="7" key="1">
    <citation type="submission" date="2018-06" db="EMBL/GenBank/DDBJ databases">
        <title>Complete genome of Pseudomonas insecticola strain QZS01.</title>
        <authorList>
            <person name="Wang J."/>
            <person name="Su Q."/>
        </authorList>
    </citation>
    <scope>NUCLEOTIDE SEQUENCE [LARGE SCALE GENOMIC DNA]</scope>
    <source>
        <strain evidence="7">QZS01</strain>
    </source>
</reference>
<name>A0A3Q9JJV8_9GAMM</name>
<sequence length="348" mass="39458">MKEIELLGPTAWAESCGNAQLKATAEDFQVDEVLDIPLTGEGEHLWLWVEKRYLNTEEVAKRIAKAVQVPLRQVSYAGLKDKLALTRQWFSIHLPGKSDPDLSALESEQLHIAKKIRHQRKLQRGTHSGNGFIICLTQLQADKEALNERLTQIASTGVPNYFGLQRFGFEGNNVVQALEFANQHHYPEQRNMRSRLLSSARSYLFNKVLAARVLNSTWNQVIEGDILSFTESRSFFPANELESMDNRFAELVIHPTAPLIGEGELATTETAFQLEQTILEHEPSLVNWLQAAGLKQERRILRLPVKSLTWDFIDTDRLQLSFTLPTGCFATSVIRELVSLQVDDQCTF</sequence>
<keyword evidence="7" id="KW-1185">Reference proteome</keyword>
<dbReference type="KEGG" id="emo:DM558_00015"/>
<evidence type="ECO:0000259" key="5">
    <source>
        <dbReference type="PROSITE" id="PS50984"/>
    </source>
</evidence>
<dbReference type="InterPro" id="IPR020103">
    <property type="entry name" value="PsdUridine_synth_cat_dom_sf"/>
</dbReference>
<dbReference type="PROSITE" id="PS50984">
    <property type="entry name" value="TRUD"/>
    <property type="match status" value="1"/>
</dbReference>
<comment type="function">
    <text evidence="4">Responsible for synthesis of pseudouridine from uracil-13 in transfer RNAs.</text>
</comment>
<dbReference type="Proteomes" id="UP000273143">
    <property type="component" value="Chromosome"/>
</dbReference>
<dbReference type="Pfam" id="PF01142">
    <property type="entry name" value="TruD"/>
    <property type="match status" value="2"/>
</dbReference>
<feature type="active site" description="Nucleophile" evidence="4">
    <location>
        <position position="81"/>
    </location>
</feature>